<dbReference type="InterPro" id="IPR013098">
    <property type="entry name" value="Ig_I-set"/>
</dbReference>
<evidence type="ECO:0000256" key="13">
    <source>
        <dbReference type="ARBA" id="ARBA00022679"/>
    </source>
</evidence>
<dbReference type="SUPFAM" id="SSF57850">
    <property type="entry name" value="RING/U-box"/>
    <property type="match status" value="1"/>
</dbReference>
<evidence type="ECO:0000256" key="17">
    <source>
        <dbReference type="ARBA" id="ARBA00022729"/>
    </source>
</evidence>
<evidence type="ECO:0000256" key="21">
    <source>
        <dbReference type="ARBA" id="ARBA00022777"/>
    </source>
</evidence>
<feature type="domain" description="Ig-like" evidence="45">
    <location>
        <begin position="342"/>
        <end position="426"/>
    </location>
</feature>
<keyword evidence="11" id="KW-0597">Phosphoprotein</keyword>
<comment type="catalytic activity">
    <reaction evidence="1">
        <text>S-ubiquitinyl-[E2 ubiquitin-conjugating enzyme]-L-cysteine + [acceptor protein]-L-lysine = [E2 ubiquitin-conjugating enzyme]-L-cysteine + N(6)-ubiquitinyl-[acceptor protein]-L-lysine.</text>
        <dbReference type="EC" id="2.3.2.27"/>
    </reaction>
</comment>
<evidence type="ECO:0000256" key="1">
    <source>
        <dbReference type="ARBA" id="ARBA00000900"/>
    </source>
</evidence>
<evidence type="ECO:0000256" key="31">
    <source>
        <dbReference type="ARBA" id="ARBA00023242"/>
    </source>
</evidence>
<evidence type="ECO:0000256" key="11">
    <source>
        <dbReference type="ARBA" id="ARBA00022553"/>
    </source>
</evidence>
<feature type="domain" description="Ig-like" evidence="45">
    <location>
        <begin position="240"/>
        <end position="337"/>
    </location>
</feature>
<dbReference type="FunFam" id="3.30.40.10:FF:000009">
    <property type="entry name" value="E3 ubiquitin-protein ligase RNF130"/>
    <property type="match status" value="1"/>
</dbReference>
<keyword evidence="17 42" id="KW-0732">Signal</keyword>
<keyword evidence="21" id="KW-0418">Kinase</keyword>
<dbReference type="Gene3D" id="3.30.40.10">
    <property type="entry name" value="Zinc/RING finger domain, C3HC4 (zinc finger)"/>
    <property type="match status" value="1"/>
</dbReference>
<evidence type="ECO:0000256" key="24">
    <source>
        <dbReference type="ARBA" id="ARBA00022840"/>
    </source>
</evidence>
<dbReference type="CDD" id="cd05102">
    <property type="entry name" value="PTKc_VEGFR3"/>
    <property type="match status" value="1"/>
</dbReference>
<evidence type="ECO:0000256" key="26">
    <source>
        <dbReference type="ARBA" id="ARBA00023136"/>
    </source>
</evidence>
<comment type="similarity">
    <text evidence="39">Belongs to the protein kinase superfamily. Tyr protein kinase family. CSF-1/PDGF receptor subfamily.</text>
</comment>
<dbReference type="FunFam" id="2.60.40.10:FF:000949">
    <property type="entry name" value="vascular endothelial growth factor receptor 3"/>
    <property type="match status" value="1"/>
</dbReference>
<dbReference type="PRINTS" id="PR01832">
    <property type="entry name" value="VEGFRECEPTOR"/>
</dbReference>
<evidence type="ECO:0000256" key="2">
    <source>
        <dbReference type="ARBA" id="ARBA00004123"/>
    </source>
</evidence>
<keyword evidence="10" id="KW-0963">Cytoplasm</keyword>
<dbReference type="PRINTS" id="PR01835">
    <property type="entry name" value="VEGFRECEPTR3"/>
</dbReference>
<dbReference type="InterPro" id="IPR041348">
    <property type="entry name" value="VEGFR-2_TMD"/>
</dbReference>
<name>A0A151M7A2_ALLMI</name>
<dbReference type="SUPFAM" id="SSF56112">
    <property type="entry name" value="Protein kinase-like (PK-like)"/>
    <property type="match status" value="1"/>
</dbReference>
<evidence type="ECO:0000259" key="45">
    <source>
        <dbReference type="PROSITE" id="PS50835"/>
    </source>
</evidence>
<dbReference type="Gene3D" id="1.10.510.10">
    <property type="entry name" value="Transferase(Phosphotransferase) domain 1"/>
    <property type="match status" value="1"/>
</dbReference>
<keyword evidence="22" id="KW-0833">Ubl conjugation pathway</keyword>
<evidence type="ECO:0000256" key="33">
    <source>
        <dbReference type="ARBA" id="ARBA00051243"/>
    </source>
</evidence>
<dbReference type="Pfam" id="PF02225">
    <property type="entry name" value="PA"/>
    <property type="match status" value="1"/>
</dbReference>
<evidence type="ECO:0000256" key="36">
    <source>
        <dbReference type="ARBA" id="ARBA00082289"/>
    </source>
</evidence>
<keyword evidence="31" id="KW-0539">Nucleus</keyword>
<dbReference type="FunFam" id="2.60.40.10:FF:000532">
    <property type="entry name" value="Vascular endothelial growth factor receptor 2"/>
    <property type="match status" value="1"/>
</dbReference>
<evidence type="ECO:0000256" key="35">
    <source>
        <dbReference type="ARBA" id="ARBA00080460"/>
    </source>
</evidence>
<comment type="pathway">
    <text evidence="5">Protein modification; protein ubiquitination.</text>
</comment>
<dbReference type="FunFam" id="2.60.40.10:FF:000411">
    <property type="entry name" value="Vascular endothelial growth factor receptor 3"/>
    <property type="match status" value="1"/>
</dbReference>
<keyword evidence="32 39" id="KW-0393">Immunoglobulin domain</keyword>
<dbReference type="EC" id="2.7.10.1" evidence="6"/>
<keyword evidence="13" id="KW-0808">Transferase</keyword>
<evidence type="ECO:0000256" key="14">
    <source>
        <dbReference type="ARBA" id="ARBA00022692"/>
    </source>
</evidence>
<evidence type="ECO:0000256" key="16">
    <source>
        <dbReference type="ARBA" id="ARBA00022723"/>
    </source>
</evidence>
<feature type="transmembrane region" description="Helical" evidence="41">
    <location>
        <begin position="792"/>
        <end position="816"/>
    </location>
</feature>
<dbReference type="InterPro" id="IPR007110">
    <property type="entry name" value="Ig-like_dom"/>
</dbReference>
<dbReference type="FunFam" id="3.30.200.20:FF:000041">
    <property type="entry name" value="Vascular endothelial growth factor receptor 2"/>
    <property type="match status" value="1"/>
</dbReference>
<dbReference type="SUPFAM" id="SSF52025">
    <property type="entry name" value="PA domain"/>
    <property type="match status" value="1"/>
</dbReference>
<comment type="caution">
    <text evidence="46">The sequence shown here is derived from an EMBL/GenBank/DDBJ whole genome shotgun (WGS) entry which is preliminary data.</text>
</comment>
<evidence type="ECO:0000256" key="20">
    <source>
        <dbReference type="ARBA" id="ARBA00022771"/>
    </source>
</evidence>
<dbReference type="GO" id="GO:0001525">
    <property type="term" value="P:angiogenesis"/>
    <property type="evidence" value="ECO:0007669"/>
    <property type="project" value="UniProtKB-KW"/>
</dbReference>
<dbReference type="FunFam" id="2.60.40.10:FF:000548">
    <property type="entry name" value="vascular endothelial growth factor receptor 3"/>
    <property type="match status" value="1"/>
</dbReference>
<evidence type="ECO:0000256" key="30">
    <source>
        <dbReference type="ARBA" id="ARBA00023180"/>
    </source>
</evidence>
<dbReference type="SMART" id="SM00409">
    <property type="entry name" value="IG"/>
    <property type="match status" value="6"/>
</dbReference>
<reference evidence="46 47" key="1">
    <citation type="journal article" date="2012" name="Genome Biol.">
        <title>Sequencing three crocodilian genomes to illuminate the evolution of archosaurs and amniotes.</title>
        <authorList>
            <person name="St John J.A."/>
            <person name="Braun E.L."/>
            <person name="Isberg S.R."/>
            <person name="Miles L.G."/>
            <person name="Chong A.Y."/>
            <person name="Gongora J."/>
            <person name="Dalzell P."/>
            <person name="Moran C."/>
            <person name="Bed'hom B."/>
            <person name="Abzhanov A."/>
            <person name="Burgess S.C."/>
            <person name="Cooksey A.M."/>
            <person name="Castoe T.A."/>
            <person name="Crawford N.G."/>
            <person name="Densmore L.D."/>
            <person name="Drew J.C."/>
            <person name="Edwards S.V."/>
            <person name="Faircloth B.C."/>
            <person name="Fujita M.K."/>
            <person name="Greenwold M.J."/>
            <person name="Hoffmann F.G."/>
            <person name="Howard J.M."/>
            <person name="Iguchi T."/>
            <person name="Janes D.E."/>
            <person name="Khan S.Y."/>
            <person name="Kohno S."/>
            <person name="de Koning A.J."/>
            <person name="Lance S.L."/>
            <person name="McCarthy F.M."/>
            <person name="McCormack J.E."/>
            <person name="Merchant M.E."/>
            <person name="Peterson D.G."/>
            <person name="Pollock D.D."/>
            <person name="Pourmand N."/>
            <person name="Raney B.J."/>
            <person name="Roessler K.A."/>
            <person name="Sanford J.R."/>
            <person name="Sawyer R.H."/>
            <person name="Schmidt C.J."/>
            <person name="Triplett E.W."/>
            <person name="Tuberville T.D."/>
            <person name="Venegas-Anaya M."/>
            <person name="Howard J.T."/>
            <person name="Jarvis E.D."/>
            <person name="Guillette L.J.Jr."/>
            <person name="Glenn T.C."/>
            <person name="Green R.E."/>
            <person name="Ray D.A."/>
        </authorList>
    </citation>
    <scope>NUCLEOTIDE SEQUENCE [LARGE SCALE GENOMIC DNA]</scope>
    <source>
        <strain evidence="46">KSC_2009_1</strain>
    </source>
</reference>
<dbReference type="FunFam" id="2.60.40.10:FF:000479">
    <property type="entry name" value="Vascular endothelial growth factor receptor 3"/>
    <property type="match status" value="1"/>
</dbReference>
<keyword evidence="18" id="KW-0677">Repeat</keyword>
<feature type="signal peptide" evidence="42">
    <location>
        <begin position="1"/>
        <end position="19"/>
    </location>
</feature>
<feature type="transmembrane region" description="Helical" evidence="41">
    <location>
        <begin position="1692"/>
        <end position="1711"/>
    </location>
</feature>
<keyword evidence="29 39" id="KW-0675">Receptor</keyword>
<comment type="subcellular location">
    <subcellularLocation>
        <location evidence="3">Cell membrane</location>
        <topology evidence="3">Single-pass type I membrane protein</topology>
    </subcellularLocation>
    <subcellularLocation>
        <location evidence="4">Cytoplasm</location>
    </subcellularLocation>
    <subcellularLocation>
        <location evidence="39">Membrane</location>
        <topology evidence="39">Single-pass type I membrane protein</topology>
    </subcellularLocation>
    <subcellularLocation>
        <location evidence="2">Nucleus</location>
    </subcellularLocation>
</comment>
<dbReference type="Gene3D" id="3.50.30.30">
    <property type="match status" value="1"/>
</dbReference>
<dbReference type="FunFam" id="3.50.30.30:FF:000011">
    <property type="entry name" value="E3 ubiquitin-protein ligase RNF130"/>
    <property type="match status" value="1"/>
</dbReference>
<keyword evidence="24 38" id="KW-0067">ATP-binding</keyword>
<evidence type="ECO:0000256" key="32">
    <source>
        <dbReference type="ARBA" id="ARBA00023319"/>
    </source>
</evidence>
<dbReference type="InterPro" id="IPR017441">
    <property type="entry name" value="Protein_kinase_ATP_BS"/>
</dbReference>
<dbReference type="Pfam" id="PF07714">
    <property type="entry name" value="PK_Tyr_Ser-Thr"/>
    <property type="match status" value="1"/>
</dbReference>
<dbReference type="Pfam" id="PF13639">
    <property type="entry name" value="zf-RING_2"/>
    <property type="match status" value="1"/>
</dbReference>
<evidence type="ECO:0000256" key="5">
    <source>
        <dbReference type="ARBA" id="ARBA00004906"/>
    </source>
</evidence>
<dbReference type="GO" id="GO:0006915">
    <property type="term" value="P:apoptotic process"/>
    <property type="evidence" value="ECO:0007669"/>
    <property type="project" value="UniProtKB-KW"/>
</dbReference>
<feature type="domain" description="Ig-like" evidence="45">
    <location>
        <begin position="572"/>
        <end position="687"/>
    </location>
</feature>
<sequence length="1725" mass="195071">MRRVCPLSLWLWIRLVSQADLVSSYSMSPPTLSITEEEHVINAKDTLAVTCRGQHPLEWSWPGGQVDPVQSEKESESTVLVSISGSRTVRQDDCKGTDTKPYCKILVLTETQANDTGYYCCYYKYIKAKIEGTTAVSTYVFVRDFEQPFINRPETLLLNKKETTRVPCLVSIPDLNVTLHLPSSDLYPDGKSILWDNKKGMLVPTHQIRDSWLIQCGTTIDKKLFKSNFFIVHITGNELYDIQLFPKKAMELLVGEKLVLNCTVWAEFNSGVHFQWDYPGKQLQRAATEVPERRSQQTHTELSSILIIQNVSQQDLGNYKCVASNGEQIFQESTDVIVHEKPFINVEWRKGPVIEATAGDEVVKLPVKVVAYPQPEFQWYKDGKLIPNRQSQYSMQIKDVAEQHSGMYTLVLRNGPAGLEQSISLQLVVNVPPHIHEKEASSPSIYSRRSHQALTCTVYGIPAPETIQWQWRPWMPCRMFSRRSLRSRRRAAKRHQRDRMPECKDWKDVSLQDAVNPIENIETWTEFVEGRNKTVSKLVIQEANVSVMYKCVASNKVGRDERLIYFYVTTIPDGFKIETQPSEDPIEGQDLQLSCNADNYTYENLQWYRLNLSKLHDEEGNPLVLDCKNVHHYATKMQGELHFKPDSNDATLLLSIPNISLGEEGDYVCEVQNRKTREKHCHKKYISVQALEIPRLKQNLTDIWVNVSDSIEMRCKVDGNHIPAISWYKDEKLVEEVSGIDLADSNQRLSIQRVREEDAGLYLCSVCNAKGCVNSSASVSVEGSDDKTNVEIVILIGTGVIAVFFWILLILIFCNIRRPAHADIKTGYLSIIMDPGSVPLEEQCEYLPYDSSKWEFPRERLRLGKVLGHGAFGKVVEASAFGIHKSNSCETVAVKMLKEGATASEHKALMSELKILIHIGNHLNVVNLLGACTKPNGPLMVIVEFCKYGNLSNYLRTKREGFSPYREKSPRQRIQVRSIVEAVRADRRSRSGTSDSAIFSRLLMNKSQTAQPIQEVDDLWQSPLTMEDLICYSFQVARGMEFLASRKCIHRDLAARNILLSENNVVKICDFGLARDIYKDPDYVRKGSARLPLKWMAPESIFDKVYTTQSDVWSFGVLLWEIFSLGASPYPGVQINEEFCQRLKDGTRMRAPEYATAEIYRIMLSCWNGDPKERPTFSDLVEILGDLLQENVQQEGKDYIPLNDSQSSEDDGFSQVPSSAQQNSDEEEFDMRIRCHSLAARYYNCVSFPGCLTGGNQIRCPSRIKTFEEFPMMHTMYKAHPDNQTDSGMVLASEEFERIENRHRKEGGCSSKGPGWNIELAEEQSDLRGRARPSCQSQAYYTALLNVTVLSPERGGPALLRLDRGRYGQDSPKVEVRGLLVAPGPINGVADRLGCDPRTRFNVPPNTKQWIALLQRGNCTFREKILRAASHNATAVVIYNNVSSEEPVTMTHQGTGDIVAVMITESKVKEILNYLEKNISVLMAIAVGARVPPKNFSRGSLVFVSISFIVLMIISSAWLIFYFIQKIRYTSARDRNQRRLGDAAKKAIGKLATRTVKKGDKETDPDFDHCAVCIESYKQNDVVRILPCKHVFHKACVDPWLSEHCTCPMCKLNILKALGIVPNVPCTDNVAFDMERLTRGQPPNRRSALGDFANDSSLSLEPLRTSGMSQLPQDGELTPRSGEINIAVTKEWFIIASFGLLSALTLCYMIIKATASLNANEAEWY</sequence>
<evidence type="ECO:0000256" key="12">
    <source>
        <dbReference type="ARBA" id="ARBA00022657"/>
    </source>
</evidence>
<dbReference type="Pfam" id="PF21339">
    <property type="entry name" value="VEGFR-1-like_Ig-like"/>
    <property type="match status" value="1"/>
</dbReference>
<evidence type="ECO:0000256" key="27">
    <source>
        <dbReference type="ARBA" id="ARBA00023137"/>
    </source>
</evidence>
<dbReference type="eggNOG" id="KOG0200">
    <property type="taxonomic scope" value="Eukaryota"/>
</dbReference>
<feature type="region of interest" description="Disordered" evidence="40">
    <location>
        <begin position="1199"/>
        <end position="1228"/>
    </location>
</feature>
<dbReference type="InterPro" id="IPR003598">
    <property type="entry name" value="Ig_sub2"/>
</dbReference>
<evidence type="ECO:0000256" key="18">
    <source>
        <dbReference type="ARBA" id="ARBA00022737"/>
    </source>
</evidence>
<dbReference type="InterPro" id="IPR055229">
    <property type="entry name" value="VEGFR1-3_5th"/>
</dbReference>
<dbReference type="GO" id="GO:0008270">
    <property type="term" value="F:zinc ion binding"/>
    <property type="evidence" value="ECO:0007669"/>
    <property type="project" value="UniProtKB-KW"/>
</dbReference>
<feature type="domain" description="Ig-like" evidence="45">
    <location>
        <begin position="694"/>
        <end position="780"/>
    </location>
</feature>
<dbReference type="CDD" id="cd02122">
    <property type="entry name" value="PA_GRAIL_like"/>
    <property type="match status" value="1"/>
</dbReference>
<evidence type="ECO:0000256" key="39">
    <source>
        <dbReference type="RuleBase" id="RU000311"/>
    </source>
</evidence>
<dbReference type="PROSITE" id="PS50835">
    <property type="entry name" value="IG_LIKE"/>
    <property type="match status" value="5"/>
</dbReference>
<dbReference type="GO" id="GO:0030335">
    <property type="term" value="P:positive regulation of cell migration"/>
    <property type="evidence" value="ECO:0007669"/>
    <property type="project" value="TreeGrafter"/>
</dbReference>
<evidence type="ECO:0000256" key="28">
    <source>
        <dbReference type="ARBA" id="ARBA00023157"/>
    </source>
</evidence>
<dbReference type="InterPro" id="IPR003137">
    <property type="entry name" value="PA_domain"/>
</dbReference>
<dbReference type="InterPro" id="IPR003599">
    <property type="entry name" value="Ig_sub"/>
</dbReference>
<dbReference type="FunFam" id="2.60.40.10:FF:000247">
    <property type="entry name" value="Vascular endothelial growth factor receptor 3"/>
    <property type="match status" value="1"/>
</dbReference>
<keyword evidence="14 39" id="KW-0812">Transmembrane</keyword>
<evidence type="ECO:0000259" key="44">
    <source>
        <dbReference type="PROSITE" id="PS50089"/>
    </source>
</evidence>
<dbReference type="InterPro" id="IPR036179">
    <property type="entry name" value="Ig-like_dom_sf"/>
</dbReference>
<dbReference type="PANTHER" id="PTHR24416:SF49">
    <property type="entry name" value="VASCULAR ENDOTHELIAL GROWTH FACTOR RECEPTOR 3"/>
    <property type="match status" value="1"/>
</dbReference>
<keyword evidence="47" id="KW-1185">Reference proteome</keyword>
<dbReference type="STRING" id="8496.A0A151M7A2"/>
<evidence type="ECO:0000256" key="42">
    <source>
        <dbReference type="SAM" id="SignalP"/>
    </source>
</evidence>
<evidence type="ECO:0000256" key="22">
    <source>
        <dbReference type="ARBA" id="ARBA00022786"/>
    </source>
</evidence>
<evidence type="ECO:0000256" key="34">
    <source>
        <dbReference type="ARBA" id="ARBA00067476"/>
    </source>
</evidence>
<dbReference type="GO" id="GO:0043408">
    <property type="term" value="P:regulation of MAPK cascade"/>
    <property type="evidence" value="ECO:0007669"/>
    <property type="project" value="TreeGrafter"/>
</dbReference>
<evidence type="ECO:0000256" key="41">
    <source>
        <dbReference type="SAM" id="Phobius"/>
    </source>
</evidence>
<keyword evidence="28" id="KW-1015">Disulfide bond</keyword>
<dbReference type="PROSITE" id="PS00109">
    <property type="entry name" value="PROTEIN_KINASE_TYR"/>
    <property type="match status" value="1"/>
</dbReference>
<dbReference type="Gene3D" id="2.60.40.10">
    <property type="entry name" value="Immunoglobulins"/>
    <property type="match status" value="7"/>
</dbReference>
<dbReference type="InterPro" id="IPR055238">
    <property type="entry name" value="VEGFR1-3_N_Ig-like"/>
</dbReference>
<dbReference type="InterPro" id="IPR013083">
    <property type="entry name" value="Znf_RING/FYVE/PHD"/>
</dbReference>
<keyword evidence="25 41" id="KW-1133">Transmembrane helix</keyword>
<dbReference type="InterPro" id="IPR046450">
    <property type="entry name" value="PA_dom_sf"/>
</dbReference>
<dbReference type="GO" id="GO:0005886">
    <property type="term" value="C:plasma membrane"/>
    <property type="evidence" value="ECO:0007669"/>
    <property type="project" value="UniProtKB-SubCell"/>
</dbReference>
<evidence type="ECO:0000256" key="4">
    <source>
        <dbReference type="ARBA" id="ARBA00004496"/>
    </source>
</evidence>
<dbReference type="PROSITE" id="PS00107">
    <property type="entry name" value="PROTEIN_KINASE_ATP"/>
    <property type="match status" value="1"/>
</dbReference>
<dbReference type="Proteomes" id="UP000050525">
    <property type="component" value="Unassembled WGS sequence"/>
</dbReference>
<dbReference type="GO" id="GO:0043235">
    <property type="term" value="C:receptor complex"/>
    <property type="evidence" value="ECO:0007669"/>
    <property type="project" value="TreeGrafter"/>
</dbReference>
<dbReference type="Gene3D" id="3.30.200.20">
    <property type="entry name" value="Phosphorylase Kinase, domain 1"/>
    <property type="match status" value="1"/>
</dbReference>
<keyword evidence="15" id="KW-0053">Apoptosis</keyword>
<evidence type="ECO:0000256" key="3">
    <source>
        <dbReference type="ARBA" id="ARBA00004251"/>
    </source>
</evidence>
<keyword evidence="9" id="KW-1003">Cell membrane</keyword>
<dbReference type="Pfam" id="PF13927">
    <property type="entry name" value="Ig_3"/>
    <property type="match status" value="2"/>
</dbReference>
<evidence type="ECO:0000256" key="7">
    <source>
        <dbReference type="ARBA" id="ARBA00012483"/>
    </source>
</evidence>
<evidence type="ECO:0000256" key="23">
    <source>
        <dbReference type="ARBA" id="ARBA00022833"/>
    </source>
</evidence>
<evidence type="ECO:0000256" key="37">
    <source>
        <dbReference type="PROSITE-ProRule" id="PRU00175"/>
    </source>
</evidence>
<dbReference type="CDD" id="cd16803">
    <property type="entry name" value="RING-H2_RNF130"/>
    <property type="match status" value="1"/>
</dbReference>
<evidence type="ECO:0000256" key="40">
    <source>
        <dbReference type="SAM" id="MobiDB-lite"/>
    </source>
</evidence>
<gene>
    <name evidence="46" type="primary">FLT1</name>
    <name evidence="46" type="ORF">Y1Q_0010898</name>
</gene>
<dbReference type="GO" id="GO:0005737">
    <property type="term" value="C:cytoplasm"/>
    <property type="evidence" value="ECO:0007669"/>
    <property type="project" value="UniProtKB-SubCell"/>
</dbReference>
<dbReference type="SMART" id="SM00219">
    <property type="entry name" value="TyrKc"/>
    <property type="match status" value="1"/>
</dbReference>
<dbReference type="EMBL" id="AKHW03006437">
    <property type="protein sequence ID" value="KYO20385.1"/>
    <property type="molecule type" value="Genomic_DNA"/>
</dbReference>
<dbReference type="Pfam" id="PF22971">
    <property type="entry name" value="Ig_VEGFR-1-like_5th"/>
    <property type="match status" value="1"/>
</dbReference>
<protein>
    <recommendedName>
        <fullName evidence="34">E3 ubiquitin-protein ligase RNF130</fullName>
        <ecNumber evidence="7">2.3.2.27</ecNumber>
        <ecNumber evidence="6">2.7.10.1</ecNumber>
    </recommendedName>
    <alternativeName>
        <fullName evidence="36">Goliath homolog</fullName>
    </alternativeName>
    <alternativeName>
        <fullName evidence="35">RING finger protein 130</fullName>
    </alternativeName>
    <alternativeName>
        <fullName evidence="8">Vascular endothelial growth factor receptor 3</fullName>
    </alternativeName>
</protein>
<evidence type="ECO:0000256" key="6">
    <source>
        <dbReference type="ARBA" id="ARBA00011902"/>
    </source>
</evidence>
<evidence type="ECO:0000256" key="8">
    <source>
        <dbReference type="ARBA" id="ARBA00022258"/>
    </source>
</evidence>
<dbReference type="PROSITE" id="PS00240">
    <property type="entry name" value="RECEPTOR_TYR_KIN_III"/>
    <property type="match status" value="1"/>
</dbReference>
<dbReference type="FunFam" id="2.60.40.10:FF:000143">
    <property type="entry name" value="Vascular endothelial growth factor receptor 3"/>
    <property type="match status" value="1"/>
</dbReference>
<dbReference type="PANTHER" id="PTHR24416">
    <property type="entry name" value="TYROSINE-PROTEIN KINASE RECEPTOR"/>
    <property type="match status" value="1"/>
</dbReference>
<dbReference type="GO" id="GO:0005524">
    <property type="term" value="F:ATP binding"/>
    <property type="evidence" value="ECO:0007669"/>
    <property type="project" value="UniProtKB-UniRule"/>
</dbReference>
<dbReference type="SMART" id="SM00184">
    <property type="entry name" value="RING"/>
    <property type="match status" value="1"/>
</dbReference>
<feature type="domain" description="Protein kinase" evidence="43">
    <location>
        <begin position="861"/>
        <end position="1188"/>
    </location>
</feature>
<keyword evidence="30" id="KW-0325">Glycoprotein</keyword>
<dbReference type="PROSITE" id="PS50011">
    <property type="entry name" value="PROTEIN_KINASE_DOM"/>
    <property type="match status" value="1"/>
</dbReference>
<dbReference type="FunFam" id="1.10.510.10:FF:000077">
    <property type="entry name" value="Vascular endothelial growth factor receptor 2"/>
    <property type="match status" value="1"/>
</dbReference>
<dbReference type="Pfam" id="PF17988">
    <property type="entry name" value="VEGFR-2_TMD"/>
    <property type="match status" value="1"/>
</dbReference>
<keyword evidence="19 38" id="KW-0547">Nucleotide-binding</keyword>
<evidence type="ECO:0000256" key="38">
    <source>
        <dbReference type="PROSITE-ProRule" id="PRU10141"/>
    </source>
</evidence>
<dbReference type="Pfam" id="PF22854">
    <property type="entry name" value="VEGFR1-3_N_Ig-like"/>
    <property type="match status" value="1"/>
</dbReference>
<evidence type="ECO:0000256" key="19">
    <source>
        <dbReference type="ARBA" id="ARBA00022741"/>
    </source>
</evidence>
<feature type="domain" description="Ig-like" evidence="45">
    <location>
        <begin position="433"/>
        <end position="569"/>
    </location>
</feature>
<accession>A0A151M7A2</accession>
<keyword evidence="23" id="KW-0862">Zinc</keyword>
<dbReference type="GO" id="GO:0061630">
    <property type="term" value="F:ubiquitin protein ligase activity"/>
    <property type="evidence" value="ECO:0007669"/>
    <property type="project" value="UniProtKB-EC"/>
</dbReference>
<evidence type="ECO:0000256" key="10">
    <source>
        <dbReference type="ARBA" id="ARBA00022490"/>
    </source>
</evidence>
<evidence type="ECO:0000259" key="43">
    <source>
        <dbReference type="PROSITE" id="PS50011"/>
    </source>
</evidence>
<dbReference type="Pfam" id="PF07679">
    <property type="entry name" value="I-set"/>
    <property type="match status" value="1"/>
</dbReference>
<keyword evidence="27" id="KW-0829">Tyrosine-protein kinase</keyword>
<comment type="catalytic activity">
    <reaction evidence="33">
        <text>L-tyrosyl-[protein] + ATP = O-phospho-L-tyrosyl-[protein] + ADP + H(+)</text>
        <dbReference type="Rhea" id="RHEA:10596"/>
        <dbReference type="Rhea" id="RHEA-COMP:10136"/>
        <dbReference type="Rhea" id="RHEA-COMP:20101"/>
        <dbReference type="ChEBI" id="CHEBI:15378"/>
        <dbReference type="ChEBI" id="CHEBI:30616"/>
        <dbReference type="ChEBI" id="CHEBI:46858"/>
        <dbReference type="ChEBI" id="CHEBI:61978"/>
        <dbReference type="ChEBI" id="CHEBI:456216"/>
        <dbReference type="EC" id="2.7.10.1"/>
    </reaction>
</comment>
<dbReference type="SMART" id="SM00408">
    <property type="entry name" value="IGc2"/>
    <property type="match status" value="4"/>
</dbReference>
<dbReference type="GO" id="GO:0019838">
    <property type="term" value="F:growth factor binding"/>
    <property type="evidence" value="ECO:0007669"/>
    <property type="project" value="TreeGrafter"/>
</dbReference>
<dbReference type="GO" id="GO:0005634">
    <property type="term" value="C:nucleus"/>
    <property type="evidence" value="ECO:0007669"/>
    <property type="project" value="UniProtKB-SubCell"/>
</dbReference>
<dbReference type="InterPro" id="IPR013783">
    <property type="entry name" value="Ig-like_fold"/>
</dbReference>
<proteinExistence type="inferred from homology"/>
<dbReference type="CDD" id="cd05863">
    <property type="entry name" value="IgI_VEGFR-3"/>
    <property type="match status" value="1"/>
</dbReference>
<keyword evidence="20 37" id="KW-0863">Zinc-finger</keyword>
<dbReference type="InterPro" id="IPR001245">
    <property type="entry name" value="Ser-Thr/Tyr_kinase_cat_dom"/>
</dbReference>
<evidence type="ECO:0000256" key="25">
    <source>
        <dbReference type="ARBA" id="ARBA00022989"/>
    </source>
</evidence>
<dbReference type="InterPro" id="IPR001824">
    <property type="entry name" value="Tyr_kinase_rcpt_3_CS"/>
</dbReference>
<dbReference type="GO" id="GO:0004714">
    <property type="term" value="F:transmembrane receptor protein tyrosine kinase activity"/>
    <property type="evidence" value="ECO:0007669"/>
    <property type="project" value="UniProtKB-EC"/>
</dbReference>
<dbReference type="InterPro" id="IPR011009">
    <property type="entry name" value="Kinase-like_dom_sf"/>
</dbReference>
<dbReference type="InterPro" id="IPR000719">
    <property type="entry name" value="Prot_kinase_dom"/>
</dbReference>
<evidence type="ECO:0000313" key="47">
    <source>
        <dbReference type="Proteomes" id="UP000050525"/>
    </source>
</evidence>
<organism evidence="46 47">
    <name type="scientific">Alligator mississippiensis</name>
    <name type="common">American alligator</name>
    <dbReference type="NCBI Taxonomy" id="8496"/>
    <lineage>
        <taxon>Eukaryota</taxon>
        <taxon>Metazoa</taxon>
        <taxon>Chordata</taxon>
        <taxon>Craniata</taxon>
        <taxon>Vertebrata</taxon>
        <taxon>Euteleostomi</taxon>
        <taxon>Archelosauria</taxon>
        <taxon>Archosauria</taxon>
        <taxon>Crocodylia</taxon>
        <taxon>Alligatoridae</taxon>
        <taxon>Alligatorinae</taxon>
        <taxon>Alligator</taxon>
    </lineage>
</organism>
<feature type="transmembrane region" description="Helical" evidence="41">
    <location>
        <begin position="1501"/>
        <end position="1524"/>
    </location>
</feature>
<feature type="chain" id="PRO_5007584818" description="E3 ubiquitin-protein ligase RNF130" evidence="42">
    <location>
        <begin position="20"/>
        <end position="1725"/>
    </location>
</feature>
<dbReference type="InterPro" id="IPR008266">
    <property type="entry name" value="Tyr_kinase_AS"/>
</dbReference>
<evidence type="ECO:0000313" key="46">
    <source>
        <dbReference type="EMBL" id="KYO20385.1"/>
    </source>
</evidence>
<feature type="domain" description="RING-type" evidence="44">
    <location>
        <begin position="1570"/>
        <end position="1611"/>
    </location>
</feature>
<dbReference type="EC" id="2.3.2.27" evidence="7"/>
<dbReference type="PROSITE" id="PS50089">
    <property type="entry name" value="ZF_RING_2"/>
    <property type="match status" value="1"/>
</dbReference>
<dbReference type="InterPro" id="IPR001841">
    <property type="entry name" value="Znf_RING"/>
</dbReference>
<evidence type="ECO:0000256" key="29">
    <source>
        <dbReference type="ARBA" id="ARBA00023170"/>
    </source>
</evidence>
<feature type="binding site" evidence="38">
    <location>
        <position position="895"/>
    </location>
    <ligand>
        <name>ATP</name>
        <dbReference type="ChEBI" id="CHEBI:30616"/>
    </ligand>
</feature>
<dbReference type="InterPro" id="IPR020635">
    <property type="entry name" value="Tyr_kinase_cat_dom"/>
</dbReference>
<keyword evidence="26 41" id="KW-0472">Membrane</keyword>
<keyword evidence="12" id="KW-0037">Angiogenesis</keyword>
<keyword evidence="16" id="KW-0479">Metal-binding</keyword>
<dbReference type="GO" id="GO:0048010">
    <property type="term" value="P:vascular endothelial growth factor receptor signaling pathway"/>
    <property type="evidence" value="ECO:0007669"/>
    <property type="project" value="TreeGrafter"/>
</dbReference>
<evidence type="ECO:0000256" key="15">
    <source>
        <dbReference type="ARBA" id="ARBA00022703"/>
    </source>
</evidence>
<dbReference type="InterPro" id="IPR050122">
    <property type="entry name" value="RTK"/>
</dbReference>
<dbReference type="SUPFAM" id="SSF48726">
    <property type="entry name" value="Immunoglobulin"/>
    <property type="match status" value="5"/>
</dbReference>
<evidence type="ECO:0000256" key="9">
    <source>
        <dbReference type="ARBA" id="ARBA00022475"/>
    </source>
</evidence>